<proteinExistence type="predicted"/>
<keyword evidence="1" id="KW-0732">Signal</keyword>
<evidence type="ECO:0000256" key="1">
    <source>
        <dbReference type="SAM" id="SignalP"/>
    </source>
</evidence>
<name>A0A0H5QQF2_9EUKA</name>
<dbReference type="SUPFAM" id="SSF49899">
    <property type="entry name" value="Concanavalin A-like lectins/glucanases"/>
    <property type="match status" value="1"/>
</dbReference>
<evidence type="ECO:0000313" key="2">
    <source>
        <dbReference type="EMBL" id="CRZ04295.1"/>
    </source>
</evidence>
<dbReference type="EMBL" id="HACM01003853">
    <property type="protein sequence ID" value="CRZ04295.1"/>
    <property type="molecule type" value="Transcribed_RNA"/>
</dbReference>
<reference evidence="2" key="1">
    <citation type="submission" date="2015-04" db="EMBL/GenBank/DDBJ databases">
        <title>The genome sequence of the plant pathogenic Rhizarian Plasmodiophora brassicae reveals insights in its biotrophic life cycle and the origin of chitin synthesis.</title>
        <authorList>
            <person name="Schwelm A."/>
            <person name="Fogelqvist J."/>
            <person name="Knaust A."/>
            <person name="Julke S."/>
            <person name="Lilja T."/>
            <person name="Dhandapani V."/>
            <person name="Bonilla-Rosso G."/>
            <person name="Karlsson M."/>
            <person name="Shevchenko A."/>
            <person name="Choi S.R."/>
            <person name="Kim H.G."/>
            <person name="Park J.Y."/>
            <person name="Lim Y.P."/>
            <person name="Ludwig-Muller J."/>
            <person name="Dixelius C."/>
        </authorList>
    </citation>
    <scope>NUCLEOTIDE SEQUENCE</scope>
    <source>
        <tissue evidence="2">Potato root galls</tissue>
    </source>
</reference>
<organism evidence="2">
    <name type="scientific">Spongospora subterranea</name>
    <dbReference type="NCBI Taxonomy" id="70186"/>
    <lineage>
        <taxon>Eukaryota</taxon>
        <taxon>Sar</taxon>
        <taxon>Rhizaria</taxon>
        <taxon>Endomyxa</taxon>
        <taxon>Phytomyxea</taxon>
        <taxon>Plasmodiophorida</taxon>
        <taxon>Plasmodiophoridae</taxon>
        <taxon>Spongospora</taxon>
    </lineage>
</organism>
<feature type="chain" id="PRO_5005223577" evidence="1">
    <location>
        <begin position="18"/>
        <end position="152"/>
    </location>
</feature>
<dbReference type="AlphaFoldDB" id="A0A0H5QQF2"/>
<protein>
    <submittedName>
        <fullName evidence="2">Uncharacterized protein</fullName>
    </submittedName>
</protein>
<sequence>MAVAIVLMIALIPWSKSSLVTVRNATSPCISSNPLDATPYQPCQSRIRLTPSFADSCGAVWSTQSVPVDSSFQITFSFQVSNITGYCPDHMNIYERCAKRGGHGLALIIQHDPSATNLASFIGGCQEGLGYTGIRNSVAIEFDMVLALQSIR</sequence>
<dbReference type="InterPro" id="IPR051136">
    <property type="entry name" value="Intracellular_Lectin-GPT"/>
</dbReference>
<accession>A0A0H5QQF2</accession>
<dbReference type="PANTHER" id="PTHR12223:SF19">
    <property type="entry name" value="LEGUME LECTIN DOMAIN-CONTAINING PROTEIN"/>
    <property type="match status" value="1"/>
</dbReference>
<dbReference type="PANTHER" id="PTHR12223">
    <property type="entry name" value="VESICULAR MANNOSE-BINDING LECTIN"/>
    <property type="match status" value="1"/>
</dbReference>
<dbReference type="InterPro" id="IPR013320">
    <property type="entry name" value="ConA-like_dom_sf"/>
</dbReference>
<feature type="signal peptide" evidence="1">
    <location>
        <begin position="1"/>
        <end position="17"/>
    </location>
</feature>
<dbReference type="Gene3D" id="2.60.120.200">
    <property type="match status" value="1"/>
</dbReference>